<feature type="non-terminal residue" evidence="4">
    <location>
        <position position="1"/>
    </location>
</feature>
<dbReference type="InterPro" id="IPR007330">
    <property type="entry name" value="MIT_dom"/>
</dbReference>
<dbReference type="Proteomes" id="UP000504637">
    <property type="component" value="Unplaced"/>
</dbReference>
<feature type="compositionally biased region" description="Basic and acidic residues" evidence="1">
    <location>
        <begin position="322"/>
        <end position="337"/>
    </location>
</feature>
<feature type="compositionally biased region" description="Polar residues" evidence="1">
    <location>
        <begin position="796"/>
        <end position="806"/>
    </location>
</feature>
<feature type="region of interest" description="Disordered" evidence="1">
    <location>
        <begin position="406"/>
        <end position="440"/>
    </location>
</feature>
<evidence type="ECO:0000313" key="4">
    <source>
        <dbReference type="RefSeq" id="XP_033457759.1"/>
    </source>
</evidence>
<reference evidence="4" key="3">
    <citation type="submission" date="2025-08" db="UniProtKB">
        <authorList>
            <consortium name="RefSeq"/>
        </authorList>
    </citation>
    <scope>IDENTIFICATION</scope>
    <source>
        <strain evidence="4">CBS 342.82</strain>
    </source>
</reference>
<dbReference type="OrthoDB" id="2245455at2759"/>
<evidence type="ECO:0000259" key="2">
    <source>
        <dbReference type="Pfam" id="PF04212"/>
    </source>
</evidence>
<dbReference type="AlphaFoldDB" id="A0A6J3LYK4"/>
<feature type="region of interest" description="Disordered" evidence="1">
    <location>
        <begin position="197"/>
        <end position="265"/>
    </location>
</feature>
<reference evidence="4" key="1">
    <citation type="submission" date="2020-01" db="EMBL/GenBank/DDBJ databases">
        <authorList>
            <consortium name="DOE Joint Genome Institute"/>
            <person name="Haridas S."/>
            <person name="Albert R."/>
            <person name="Binder M."/>
            <person name="Bloem J."/>
            <person name="Labutti K."/>
            <person name="Salamov A."/>
            <person name="Andreopoulos B."/>
            <person name="Baker S.E."/>
            <person name="Barry K."/>
            <person name="Bills G."/>
            <person name="Bluhm B.H."/>
            <person name="Cannon C."/>
            <person name="Castanera R."/>
            <person name="Culley D.E."/>
            <person name="Daum C."/>
            <person name="Ezra D."/>
            <person name="Gonzalez J.B."/>
            <person name="Henrissat B."/>
            <person name="Kuo A."/>
            <person name="Liang C."/>
            <person name="Lipzen A."/>
            <person name="Lutzoni F."/>
            <person name="Magnuson J."/>
            <person name="Mondo S."/>
            <person name="Nolan M."/>
            <person name="Ohm R."/>
            <person name="Pangilinan J."/>
            <person name="Park H.-J."/>
            <person name="Ramirez L."/>
            <person name="Alfaro M."/>
            <person name="Sun H."/>
            <person name="Tritt A."/>
            <person name="Yoshinaga Y."/>
            <person name="Zwiers L.-H."/>
            <person name="Turgeon B.G."/>
            <person name="Goodwin S.B."/>
            <person name="Spatafora J.W."/>
            <person name="Crous P.W."/>
            <person name="Grigoriev I.V."/>
        </authorList>
    </citation>
    <scope>NUCLEOTIDE SEQUENCE</scope>
    <source>
        <strain evidence="4">CBS 342.82</strain>
    </source>
</reference>
<feature type="compositionally biased region" description="Polar residues" evidence="1">
    <location>
        <begin position="426"/>
        <end position="440"/>
    </location>
</feature>
<dbReference type="RefSeq" id="XP_033457759.1">
    <property type="nucleotide sequence ID" value="XM_033600249.1"/>
</dbReference>
<gene>
    <name evidence="4" type="ORF">K489DRAFT_293379</name>
</gene>
<protein>
    <recommendedName>
        <fullName evidence="2">MIT domain-containing protein</fullName>
    </recommendedName>
</protein>
<feature type="compositionally biased region" description="Low complexity" evidence="1">
    <location>
        <begin position="233"/>
        <end position="245"/>
    </location>
</feature>
<evidence type="ECO:0000313" key="3">
    <source>
        <dbReference type="Proteomes" id="UP000504637"/>
    </source>
</evidence>
<dbReference type="Gene3D" id="1.20.58.80">
    <property type="entry name" value="Phosphotransferase system, lactose/cellobiose-type IIA subunit"/>
    <property type="match status" value="1"/>
</dbReference>
<feature type="compositionally biased region" description="Polar residues" evidence="1">
    <location>
        <begin position="348"/>
        <end position="376"/>
    </location>
</feature>
<feature type="compositionally biased region" description="Polar residues" evidence="1">
    <location>
        <begin position="111"/>
        <end position="122"/>
    </location>
</feature>
<dbReference type="PANTHER" id="PTHR37327">
    <property type="entry name" value="CHROMOSOME 1, WHOLE GENOME SHOTGUN SEQUENCE"/>
    <property type="match status" value="1"/>
</dbReference>
<name>A0A6J3LYK4_9PEZI</name>
<organism evidence="4">
    <name type="scientific">Dissoconium aciculare CBS 342.82</name>
    <dbReference type="NCBI Taxonomy" id="1314786"/>
    <lineage>
        <taxon>Eukaryota</taxon>
        <taxon>Fungi</taxon>
        <taxon>Dikarya</taxon>
        <taxon>Ascomycota</taxon>
        <taxon>Pezizomycotina</taxon>
        <taxon>Dothideomycetes</taxon>
        <taxon>Dothideomycetidae</taxon>
        <taxon>Mycosphaerellales</taxon>
        <taxon>Dissoconiaceae</taxon>
        <taxon>Dissoconium</taxon>
    </lineage>
</organism>
<reference evidence="4" key="2">
    <citation type="submission" date="2020-04" db="EMBL/GenBank/DDBJ databases">
        <authorList>
            <consortium name="NCBI Genome Project"/>
        </authorList>
    </citation>
    <scope>NUCLEOTIDE SEQUENCE</scope>
    <source>
        <strain evidence="4">CBS 342.82</strain>
    </source>
</reference>
<feature type="region of interest" description="Disordered" evidence="1">
    <location>
        <begin position="484"/>
        <end position="513"/>
    </location>
</feature>
<feature type="region of interest" description="Disordered" evidence="1">
    <location>
        <begin position="138"/>
        <end position="167"/>
    </location>
</feature>
<feature type="region of interest" description="Disordered" evidence="1">
    <location>
        <begin position="90"/>
        <end position="122"/>
    </location>
</feature>
<accession>A0A6J3LYK4</accession>
<evidence type="ECO:0000256" key="1">
    <source>
        <dbReference type="SAM" id="MobiDB-lite"/>
    </source>
</evidence>
<dbReference type="SUPFAM" id="SSF116846">
    <property type="entry name" value="MIT domain"/>
    <property type="match status" value="1"/>
</dbReference>
<feature type="compositionally biased region" description="Low complexity" evidence="1">
    <location>
        <begin position="204"/>
        <end position="217"/>
    </location>
</feature>
<feature type="region of interest" description="Disordered" evidence="1">
    <location>
        <begin position="755"/>
        <end position="825"/>
    </location>
</feature>
<proteinExistence type="predicted"/>
<keyword evidence="3" id="KW-1185">Reference proteome</keyword>
<feature type="non-terminal residue" evidence="4">
    <location>
        <position position="927"/>
    </location>
</feature>
<dbReference type="PANTHER" id="PTHR37327:SF1">
    <property type="entry name" value="MICROTUBULE INTERACTING AND TRANSPORT DOMAIN-CONTAINING PROTEIN"/>
    <property type="match status" value="1"/>
</dbReference>
<feature type="compositionally biased region" description="Polar residues" evidence="1">
    <location>
        <begin position="138"/>
        <end position="160"/>
    </location>
</feature>
<sequence length="927" mass="100100">SAQRAPRKRSQAESDKKAMLAKALQQANTAVLLDNALNYEGALESYGDACHLLHLVMERTSGEDDKRKLEEIRSAYSNRIEELEQLVDARPDTADGKGLPPRPSFADGAAQSPTIGQDSSSLANMRDDAATGLFSSGVAAQSPSQGVRNSGGSASGTLARSDNHGSVRAQPLVATGAGMTSMPSAADRLPEGQLQTGTSQTTVAPRLPASNAAARSRANSDESTSWLDTIDESGSSASSVHSVSSERGLRRRHIRGTSGNTDPDFDAAFDAAVEAAYNEGFEPDLEARRRRETASRLEQQAIHSGGSDQTHEAVPSYSEQSPEQRDVEEPGRVHDGATDEYGQGFNFDLQSRSAVPRQSDSSGYSRSTWQSSQASDRATAATSLSTVAEDEFSSRFLVNGGVVRPDSTALPAANGTPRISLPEPSASASGVRNRRLSGQNAKQLKIETSNRLELRKRASTFHHPGSPFLEEDEFQAMPEQASQLGDTLQPGSLDPRYEHAPQTSPFEVRSAGSDMSRTMLTPAIEYSHVYDSPQHSIPERPTLIRKNMSSASLKEHTGHTLLLASPDTDSHPIITPMSSTFAPYVGARRQPNPMTSQRATLPSFGPSFDGQHNGGMYLFDTTLSTTPKSSNQVLHPPALEPCPESFLLRPFWLMRNLATSMTHVRGGFVTTKLFVAREVWQTQGVKLKLVEDKVANCDLLTAALGRLAGVDTYDADAILVELQSFEEVLERVQPVLAKKLGNDVGLHGAAASFKDAAPMPANSEGGASGVEHTTDKAHKSNSGKGFVSSWRKLRNKSSGTPLNSGASKVKSPAERDQHNVPSVPMTSFVPVDIRGQKRESRNVIFEGANKEYVNSLARLFEGAQVLDQIARQVEDPGLRHSSQTHVGLEMGIRHAAEFFSFYICRFVLADLGLLLDKRLKRGSEYVL</sequence>
<feature type="region of interest" description="Disordered" evidence="1">
    <location>
        <begin position="283"/>
        <end position="376"/>
    </location>
</feature>
<feature type="domain" description="MIT" evidence="2">
    <location>
        <begin position="20"/>
        <end position="85"/>
    </location>
</feature>
<dbReference type="GeneID" id="54358049"/>
<dbReference type="InterPro" id="IPR036181">
    <property type="entry name" value="MIT_dom_sf"/>
</dbReference>
<feature type="compositionally biased region" description="Polar residues" evidence="1">
    <location>
        <begin position="296"/>
        <end position="308"/>
    </location>
</feature>
<feature type="compositionally biased region" description="Basic and acidic residues" evidence="1">
    <location>
        <begin position="285"/>
        <end position="295"/>
    </location>
</feature>
<dbReference type="Pfam" id="PF04212">
    <property type="entry name" value="MIT"/>
    <property type="match status" value="1"/>
</dbReference>